<protein>
    <recommendedName>
        <fullName evidence="3">Reverse transcriptase domain-containing protein</fullName>
    </recommendedName>
</protein>
<evidence type="ECO:0000313" key="2">
    <source>
        <dbReference type="Proteomes" id="UP001159363"/>
    </source>
</evidence>
<proteinExistence type="predicted"/>
<organism evidence="1 2">
    <name type="scientific">Dryococelus australis</name>
    <dbReference type="NCBI Taxonomy" id="614101"/>
    <lineage>
        <taxon>Eukaryota</taxon>
        <taxon>Metazoa</taxon>
        <taxon>Ecdysozoa</taxon>
        <taxon>Arthropoda</taxon>
        <taxon>Hexapoda</taxon>
        <taxon>Insecta</taxon>
        <taxon>Pterygota</taxon>
        <taxon>Neoptera</taxon>
        <taxon>Polyneoptera</taxon>
        <taxon>Phasmatodea</taxon>
        <taxon>Verophasmatodea</taxon>
        <taxon>Anareolatae</taxon>
        <taxon>Phasmatidae</taxon>
        <taxon>Eurycanthinae</taxon>
        <taxon>Dryococelus</taxon>
    </lineage>
</organism>
<comment type="caution">
    <text evidence="1">The sequence shown here is derived from an EMBL/GenBank/DDBJ whole genome shotgun (WGS) entry which is preliminary data.</text>
</comment>
<dbReference type="EMBL" id="JARBHB010000002">
    <property type="protein sequence ID" value="KAJ8893381.1"/>
    <property type="molecule type" value="Genomic_DNA"/>
</dbReference>
<keyword evidence="2" id="KW-1185">Reference proteome</keyword>
<sequence>MYIYLVAHYLWQHKFHVVLDGSTSTIRELWADVTQDSPLPPFFYNFYTAGIPHADTQLTTLERWCTHWRIKINAAKSTNLIINKKLTQPDRKLKILNTNISNIKTVKYLGITLDSLLTRAEHIKRITSIATGNLISLYPMLKASHLPSRKKLRVFKQIIRQLMVAVSGSDRHS</sequence>
<gene>
    <name evidence="1" type="ORF">PR048_005972</name>
</gene>
<name>A0ABQ9I9Q6_9NEOP</name>
<accession>A0ABQ9I9Q6</accession>
<evidence type="ECO:0000313" key="1">
    <source>
        <dbReference type="EMBL" id="KAJ8893381.1"/>
    </source>
</evidence>
<dbReference type="Proteomes" id="UP001159363">
    <property type="component" value="Chromosome 2"/>
</dbReference>
<evidence type="ECO:0008006" key="3">
    <source>
        <dbReference type="Google" id="ProtNLM"/>
    </source>
</evidence>
<reference evidence="1 2" key="1">
    <citation type="submission" date="2023-02" db="EMBL/GenBank/DDBJ databases">
        <title>LHISI_Scaffold_Assembly.</title>
        <authorList>
            <person name="Stuart O.P."/>
            <person name="Cleave R."/>
            <person name="Magrath M.J.L."/>
            <person name="Mikheyev A.S."/>
        </authorList>
    </citation>
    <scope>NUCLEOTIDE SEQUENCE [LARGE SCALE GENOMIC DNA]</scope>
    <source>
        <strain evidence="1">Daus_M_001</strain>
        <tissue evidence="1">Leg muscle</tissue>
    </source>
</reference>